<dbReference type="PANTHER" id="PTHR30474:SF2">
    <property type="entry name" value="PEPTIDOGLYCAN GLYCOSYLTRANSFERASE FTSW-RELATED"/>
    <property type="match status" value="1"/>
</dbReference>
<feature type="transmembrane region" description="Helical" evidence="17">
    <location>
        <begin position="159"/>
        <end position="184"/>
    </location>
</feature>
<evidence type="ECO:0000256" key="10">
    <source>
        <dbReference type="ARBA" id="ARBA00033270"/>
    </source>
</evidence>
<evidence type="ECO:0000256" key="1">
    <source>
        <dbReference type="ARBA" id="ARBA00004141"/>
    </source>
</evidence>
<dbReference type="GO" id="GO:0008955">
    <property type="term" value="F:peptidoglycan glycosyltransferase activity"/>
    <property type="evidence" value="ECO:0007669"/>
    <property type="project" value="UniProtKB-EC"/>
</dbReference>
<feature type="transmembrane region" description="Helical" evidence="17">
    <location>
        <begin position="15"/>
        <end position="35"/>
    </location>
</feature>
<evidence type="ECO:0000256" key="12">
    <source>
        <dbReference type="ARBA" id="ARBA00041185"/>
    </source>
</evidence>
<dbReference type="PANTHER" id="PTHR30474">
    <property type="entry name" value="CELL CYCLE PROTEIN"/>
    <property type="match status" value="1"/>
</dbReference>
<keyword evidence="21" id="KW-0131">Cell cycle</keyword>
<evidence type="ECO:0000256" key="8">
    <source>
        <dbReference type="ARBA" id="ARBA00023136"/>
    </source>
</evidence>
<dbReference type="GO" id="GO:0032153">
    <property type="term" value="C:cell division site"/>
    <property type="evidence" value="ECO:0007669"/>
    <property type="project" value="TreeGrafter"/>
</dbReference>
<organism evidence="21 22">
    <name type="scientific">Odoribacter splanchnicus</name>
    <dbReference type="NCBI Taxonomy" id="28118"/>
    <lineage>
        <taxon>Bacteria</taxon>
        <taxon>Pseudomonadati</taxon>
        <taxon>Bacteroidota</taxon>
        <taxon>Bacteroidia</taxon>
        <taxon>Bacteroidales</taxon>
        <taxon>Odoribacteraceae</taxon>
        <taxon>Odoribacter</taxon>
    </lineage>
</organism>
<reference evidence="22 23" key="1">
    <citation type="submission" date="2018-08" db="EMBL/GenBank/DDBJ databases">
        <title>A genome reference for cultivated species of the human gut microbiota.</title>
        <authorList>
            <person name="Zou Y."/>
            <person name="Xue W."/>
            <person name="Luo G."/>
        </authorList>
    </citation>
    <scope>NUCLEOTIDE SEQUENCE [LARGE SCALE GENOMIC DNA]</scope>
    <source>
        <strain evidence="21 22">AF14-6AC</strain>
        <strain evidence="20 23">AF16-14</strain>
    </source>
</reference>
<feature type="transmembrane region" description="Helical" evidence="17">
    <location>
        <begin position="75"/>
        <end position="97"/>
    </location>
</feature>
<dbReference type="EMBL" id="QRYC01000029">
    <property type="protein sequence ID" value="RGU54530.1"/>
    <property type="molecule type" value="Genomic_DNA"/>
</dbReference>
<evidence type="ECO:0000256" key="7">
    <source>
        <dbReference type="ARBA" id="ARBA00022989"/>
    </source>
</evidence>
<evidence type="ECO:0000313" key="19">
    <source>
        <dbReference type="EMBL" id="MDB9223437.1"/>
    </source>
</evidence>
<dbReference type="EC" id="2.4.99.28" evidence="14"/>
<keyword evidence="6" id="KW-0573">Peptidoglycan synthesis</keyword>
<dbReference type="GO" id="GO:0051301">
    <property type="term" value="P:cell division"/>
    <property type="evidence" value="ECO:0007669"/>
    <property type="project" value="UniProtKB-KW"/>
</dbReference>
<dbReference type="InterPro" id="IPR001182">
    <property type="entry name" value="FtsW/RodA"/>
</dbReference>
<evidence type="ECO:0000256" key="9">
    <source>
        <dbReference type="ARBA" id="ARBA00032370"/>
    </source>
</evidence>
<dbReference type="GO" id="GO:0005886">
    <property type="term" value="C:plasma membrane"/>
    <property type="evidence" value="ECO:0007669"/>
    <property type="project" value="TreeGrafter"/>
</dbReference>
<evidence type="ECO:0000313" key="23">
    <source>
        <dbReference type="Proteomes" id="UP000284243"/>
    </source>
</evidence>
<dbReference type="GO" id="GO:0015648">
    <property type="term" value="F:lipid-linked peptidoglycan transporter activity"/>
    <property type="evidence" value="ECO:0007669"/>
    <property type="project" value="TreeGrafter"/>
</dbReference>
<feature type="region of interest" description="Disordered" evidence="16">
    <location>
        <begin position="394"/>
        <end position="469"/>
    </location>
</feature>
<evidence type="ECO:0000256" key="15">
    <source>
        <dbReference type="ARBA" id="ARBA00049902"/>
    </source>
</evidence>
<keyword evidence="4 17" id="KW-0812">Transmembrane</keyword>
<evidence type="ECO:0000256" key="11">
    <source>
        <dbReference type="ARBA" id="ARBA00038053"/>
    </source>
</evidence>
<dbReference type="Pfam" id="PF01098">
    <property type="entry name" value="FTSW_RODA_SPOVE"/>
    <property type="match status" value="1"/>
</dbReference>
<evidence type="ECO:0000313" key="22">
    <source>
        <dbReference type="Proteomes" id="UP000283426"/>
    </source>
</evidence>
<comment type="caution">
    <text evidence="21">The sequence shown here is derived from an EMBL/GenBank/DDBJ whole genome shotgun (WGS) entry which is preliminary data.</text>
</comment>
<proteinExistence type="inferred from homology"/>
<name>A0A3D4ZCH0_9BACT</name>
<evidence type="ECO:0000313" key="21">
    <source>
        <dbReference type="EMBL" id="RGV26697.1"/>
    </source>
</evidence>
<keyword evidence="8 17" id="KW-0472">Membrane</keyword>
<feature type="transmembrane region" description="Helical" evidence="17">
    <location>
        <begin position="367"/>
        <end position="387"/>
    </location>
</feature>
<feature type="compositionally biased region" description="Low complexity" evidence="16">
    <location>
        <begin position="434"/>
        <end position="445"/>
    </location>
</feature>
<dbReference type="Proteomes" id="UP001212263">
    <property type="component" value="Unassembled WGS sequence"/>
</dbReference>
<evidence type="ECO:0000256" key="5">
    <source>
        <dbReference type="ARBA" id="ARBA00022960"/>
    </source>
</evidence>
<dbReference type="GO" id="GO:0008360">
    <property type="term" value="P:regulation of cell shape"/>
    <property type="evidence" value="ECO:0007669"/>
    <property type="project" value="UniProtKB-KW"/>
</dbReference>
<evidence type="ECO:0000256" key="2">
    <source>
        <dbReference type="ARBA" id="ARBA00022676"/>
    </source>
</evidence>
<feature type="transmembrane region" description="Helical" evidence="17">
    <location>
        <begin position="328"/>
        <end position="347"/>
    </location>
</feature>
<dbReference type="GO" id="GO:0009252">
    <property type="term" value="P:peptidoglycan biosynthetic process"/>
    <property type="evidence" value="ECO:0007669"/>
    <property type="project" value="UniProtKB-KW"/>
</dbReference>
<evidence type="ECO:0000313" key="20">
    <source>
        <dbReference type="EMBL" id="RGU54530.1"/>
    </source>
</evidence>
<dbReference type="EMBL" id="JAQMRD010000012">
    <property type="protein sequence ID" value="MDB9223437.1"/>
    <property type="molecule type" value="Genomic_DNA"/>
</dbReference>
<feature type="transmembrane region" description="Helical" evidence="17">
    <location>
        <begin position="191"/>
        <end position="213"/>
    </location>
</feature>
<comment type="subcellular location">
    <subcellularLocation>
        <location evidence="1">Membrane</location>
        <topology evidence="1">Multi-pass membrane protein</topology>
    </subcellularLocation>
</comment>
<keyword evidence="3" id="KW-0808">Transferase</keyword>
<feature type="transmembrane region" description="Helical" evidence="17">
    <location>
        <begin position="279"/>
        <end position="307"/>
    </location>
</feature>
<dbReference type="AlphaFoldDB" id="A0A3D4ZCH0"/>
<reference evidence="19" key="3">
    <citation type="submission" date="2023-01" db="EMBL/GenBank/DDBJ databases">
        <title>Human gut microbiome strain richness.</title>
        <authorList>
            <person name="Chen-Liaw A."/>
        </authorList>
    </citation>
    <scope>NUCLEOTIDE SEQUENCE</scope>
    <source>
        <strain evidence="19">RTP21484st1_B7_RTP21484_190118</strain>
    </source>
</reference>
<feature type="compositionally biased region" description="Acidic residues" evidence="16">
    <location>
        <begin position="418"/>
        <end position="433"/>
    </location>
</feature>
<reference evidence="18" key="2">
    <citation type="submission" date="2022-01" db="EMBL/GenBank/DDBJ databases">
        <title>Collection of gut derived symbiotic bacterial strains cultured from healthy donors.</title>
        <authorList>
            <person name="Lin H."/>
            <person name="Kohout C."/>
            <person name="Waligurski E."/>
            <person name="Pamer E.G."/>
        </authorList>
    </citation>
    <scope>NUCLEOTIDE SEQUENCE</scope>
    <source>
        <strain evidence="18">DFI.1.149</strain>
    </source>
</reference>
<feature type="compositionally biased region" description="Acidic residues" evidence="16">
    <location>
        <begin position="456"/>
        <end position="469"/>
    </location>
</feature>
<evidence type="ECO:0000256" key="13">
    <source>
        <dbReference type="ARBA" id="ARBA00041418"/>
    </source>
</evidence>
<evidence type="ECO:0000256" key="16">
    <source>
        <dbReference type="SAM" id="MobiDB-lite"/>
    </source>
</evidence>
<dbReference type="EMBL" id="JAKNDN010000011">
    <property type="protein sequence ID" value="MCG4959591.1"/>
    <property type="molecule type" value="Genomic_DNA"/>
</dbReference>
<evidence type="ECO:0000256" key="4">
    <source>
        <dbReference type="ARBA" id="ARBA00022692"/>
    </source>
</evidence>
<accession>A0A3D4ZCH0</accession>
<evidence type="ECO:0000256" key="14">
    <source>
        <dbReference type="ARBA" id="ARBA00044770"/>
    </source>
</evidence>
<dbReference type="Proteomes" id="UP001199750">
    <property type="component" value="Unassembled WGS sequence"/>
</dbReference>
<evidence type="ECO:0000256" key="3">
    <source>
        <dbReference type="ARBA" id="ARBA00022679"/>
    </source>
</evidence>
<evidence type="ECO:0000256" key="6">
    <source>
        <dbReference type="ARBA" id="ARBA00022984"/>
    </source>
</evidence>
<keyword evidence="5" id="KW-0133">Cell shape</keyword>
<protein>
    <recommendedName>
        <fullName evidence="12">Probable peptidoglycan glycosyltransferase FtsW</fullName>
        <ecNumber evidence="14">2.4.99.28</ecNumber>
    </recommendedName>
    <alternativeName>
        <fullName evidence="13">Cell division protein FtsW</fullName>
    </alternativeName>
    <alternativeName>
        <fullName evidence="10">Cell wall polymerase</fullName>
    </alternativeName>
    <alternativeName>
        <fullName evidence="9">Peptidoglycan polymerase</fullName>
    </alternativeName>
</protein>
<evidence type="ECO:0000256" key="17">
    <source>
        <dbReference type="SAM" id="Phobius"/>
    </source>
</evidence>
<evidence type="ECO:0000313" key="18">
    <source>
        <dbReference type="EMBL" id="MCG4959591.1"/>
    </source>
</evidence>
<feature type="transmembrane region" description="Helical" evidence="17">
    <location>
        <begin position="47"/>
        <end position="68"/>
    </location>
</feature>
<keyword evidence="7 17" id="KW-1133">Transmembrane helix</keyword>
<comment type="catalytic activity">
    <reaction evidence="15">
        <text>[GlcNAc-(1-&gt;4)-Mur2Ac(oyl-L-Ala-gamma-D-Glu-L-Lys-D-Ala-D-Ala)](n)-di-trans,octa-cis-undecaprenyl diphosphate + beta-D-GlcNAc-(1-&gt;4)-Mur2Ac(oyl-L-Ala-gamma-D-Glu-L-Lys-D-Ala-D-Ala)-di-trans,octa-cis-undecaprenyl diphosphate = [GlcNAc-(1-&gt;4)-Mur2Ac(oyl-L-Ala-gamma-D-Glu-L-Lys-D-Ala-D-Ala)](n+1)-di-trans,octa-cis-undecaprenyl diphosphate + di-trans,octa-cis-undecaprenyl diphosphate + H(+)</text>
        <dbReference type="Rhea" id="RHEA:23708"/>
        <dbReference type="Rhea" id="RHEA-COMP:9602"/>
        <dbReference type="Rhea" id="RHEA-COMP:9603"/>
        <dbReference type="ChEBI" id="CHEBI:15378"/>
        <dbReference type="ChEBI" id="CHEBI:58405"/>
        <dbReference type="ChEBI" id="CHEBI:60033"/>
        <dbReference type="ChEBI" id="CHEBI:78435"/>
        <dbReference type="EC" id="2.4.99.28"/>
    </reaction>
</comment>
<gene>
    <name evidence="21" type="ORF">DWW24_09065</name>
    <name evidence="20" type="ORF">DWW57_15755</name>
    <name evidence="18" type="ORF">L0P03_06955</name>
    <name evidence="19" type="ORF">PN645_10520</name>
</gene>
<dbReference type="Proteomes" id="UP000284243">
    <property type="component" value="Unassembled WGS sequence"/>
</dbReference>
<comment type="similarity">
    <text evidence="11">Belongs to the SEDS family. FtsW subfamily.</text>
</comment>
<dbReference type="Proteomes" id="UP000283426">
    <property type="component" value="Unassembled WGS sequence"/>
</dbReference>
<keyword evidence="2" id="KW-0328">Glycosyltransferase</keyword>
<dbReference type="RefSeq" id="WP_046450658.1">
    <property type="nucleotide sequence ID" value="NZ_CABJFF010000002.1"/>
</dbReference>
<keyword evidence="21" id="KW-0132">Cell division</keyword>
<dbReference type="EMBL" id="QRYW01000017">
    <property type="protein sequence ID" value="RGV26697.1"/>
    <property type="molecule type" value="Genomic_DNA"/>
</dbReference>
<feature type="compositionally biased region" description="Basic and acidic residues" evidence="16">
    <location>
        <begin position="398"/>
        <end position="417"/>
    </location>
</feature>
<sequence>MNDWKEKIAFKGDKILWYIVIMLMIASVMVVYSSTGRLAYNEKAGNTFFYLIKQLFLIGGCFGVMFIVQSIHYRYFYKYAGVLLFVSMILLVCAAFGGTNINGAGRWIRLPLIGLTFQPSELAKIAIMMFTARILSEAQTDTHCDDSVLQKFLLFVGPVILLIFMDNFSTSALIGAVCFILFMIARMRWRLLAMTLGTALAAIALVLILGIYIPQVQKWGRIGTMVNRITDFAKGGEDGDGYSYQSVQARIAVAKGGLMGSGPGNSTQRNFLPHPYSDFIYAIVIEEYGLGGGAFIMLLYAVILFRVGVIGRKSMRKEVLNDRGMPDIFPALLVVGLGLTIVLQAMINMGVCVGLLPVTGQTLPLVSMGGTSLLFTSAAFGVILSIAHTFSPEGEKEESERLKMKSEKQGRKNRREEYEPEEVLVDEVEDGELPEMQPRTVTPPTGRRRGRKPAEYDEDRDFDILGEEGIGEIRDELESEGREVLNELKRRGR</sequence>